<evidence type="ECO:0000313" key="4">
    <source>
        <dbReference type="Proteomes" id="UP000309133"/>
    </source>
</evidence>
<dbReference type="OrthoDB" id="5072217at2"/>
<proteinExistence type="predicted"/>
<dbReference type="Proteomes" id="UP000309133">
    <property type="component" value="Unassembled WGS sequence"/>
</dbReference>
<name>A0A4S4FMM4_9MICO</name>
<keyword evidence="2" id="KW-0472">Membrane</keyword>
<feature type="transmembrane region" description="Helical" evidence="2">
    <location>
        <begin position="77"/>
        <end position="100"/>
    </location>
</feature>
<evidence type="ECO:0000256" key="2">
    <source>
        <dbReference type="SAM" id="Phobius"/>
    </source>
</evidence>
<dbReference type="EMBL" id="SSSM01000003">
    <property type="protein sequence ID" value="THG31770.1"/>
    <property type="molecule type" value="Genomic_DNA"/>
</dbReference>
<reference evidence="3 4" key="1">
    <citation type="submission" date="2019-04" db="EMBL/GenBank/DDBJ databases">
        <authorList>
            <person name="Jiang L."/>
        </authorList>
    </citation>
    <scope>NUCLEOTIDE SEQUENCE [LARGE SCALE GENOMIC DNA]</scope>
    <source>
        <strain evidence="3 4">YIM 131853</strain>
    </source>
</reference>
<gene>
    <name evidence="3" type="ORF">E6C64_06850</name>
</gene>
<keyword evidence="4" id="KW-1185">Reference proteome</keyword>
<feature type="region of interest" description="Disordered" evidence="1">
    <location>
        <begin position="1"/>
        <end position="41"/>
    </location>
</feature>
<comment type="caution">
    <text evidence="3">The sequence shown here is derived from an EMBL/GenBank/DDBJ whole genome shotgun (WGS) entry which is preliminary data.</text>
</comment>
<keyword evidence="2" id="KW-0812">Transmembrane</keyword>
<feature type="transmembrane region" description="Helical" evidence="2">
    <location>
        <begin position="106"/>
        <end position="126"/>
    </location>
</feature>
<evidence type="ECO:0000256" key="1">
    <source>
        <dbReference type="SAM" id="MobiDB-lite"/>
    </source>
</evidence>
<accession>A0A4S4FMM4</accession>
<dbReference type="RefSeq" id="WP_136426890.1">
    <property type="nucleotide sequence ID" value="NZ_SSSM01000003.1"/>
</dbReference>
<protein>
    <submittedName>
        <fullName evidence="3">Uncharacterized protein</fullName>
    </submittedName>
</protein>
<sequence>MSELERGGDGSSSTLRFVTPPGWPAPDEDWTAGHQGWQPRRGWTPVEGLPPAPDGWRFWEPNPSVWSRLTDRARRRAHVSAVIALVALVIGSILTVHGLLDPAARGSAFVAYPVVALAGVLGLIRYPFVLVQITRTTAASAVEGATPEMHRRDRAAWEHYLADFEQAHTAEAGAPDDRPLDYEDFADAKERAAWGQSPTTPVRAHAAHASGPEFTSLRREPLAIVAGALGAVGLIGLLALVVVLGRSLLPGGDPAAAGTVGFSVADTTASDLTGLSCSSDIGCWTFRVTLDEACDGRATALVEFAESESGAPTDQQKFPLTGLDETNSAVLIVPAGVDSPDYASVESVSCS</sequence>
<evidence type="ECO:0000313" key="3">
    <source>
        <dbReference type="EMBL" id="THG31770.1"/>
    </source>
</evidence>
<keyword evidence="2" id="KW-1133">Transmembrane helix</keyword>
<dbReference type="AlphaFoldDB" id="A0A4S4FMM4"/>
<feature type="transmembrane region" description="Helical" evidence="2">
    <location>
        <begin position="222"/>
        <end position="244"/>
    </location>
</feature>
<organism evidence="3 4">
    <name type="scientific">Naasia lichenicola</name>
    <dbReference type="NCBI Taxonomy" id="2565933"/>
    <lineage>
        <taxon>Bacteria</taxon>
        <taxon>Bacillati</taxon>
        <taxon>Actinomycetota</taxon>
        <taxon>Actinomycetes</taxon>
        <taxon>Micrococcales</taxon>
        <taxon>Microbacteriaceae</taxon>
        <taxon>Naasia</taxon>
    </lineage>
</organism>